<feature type="transmembrane region" description="Helical" evidence="6">
    <location>
        <begin position="200"/>
        <end position="220"/>
    </location>
</feature>
<evidence type="ECO:0000259" key="7">
    <source>
        <dbReference type="Pfam" id="PF01490"/>
    </source>
</evidence>
<evidence type="ECO:0000256" key="5">
    <source>
        <dbReference type="SAM" id="MobiDB-lite"/>
    </source>
</evidence>
<dbReference type="AlphaFoldDB" id="A0A8J9S1J5"/>
<dbReference type="PANTHER" id="PTHR22950:SF681">
    <property type="entry name" value="SH2 DOMAIN-CONTAINING PROTEIN"/>
    <property type="match status" value="1"/>
</dbReference>
<feature type="transmembrane region" description="Helical" evidence="6">
    <location>
        <begin position="271"/>
        <end position="290"/>
    </location>
</feature>
<dbReference type="InterPro" id="IPR013057">
    <property type="entry name" value="AA_transpt_TM"/>
</dbReference>
<proteinExistence type="predicted"/>
<feature type="transmembrane region" description="Helical" evidence="6">
    <location>
        <begin position="167"/>
        <end position="188"/>
    </location>
</feature>
<evidence type="ECO:0000256" key="4">
    <source>
        <dbReference type="ARBA" id="ARBA00023136"/>
    </source>
</evidence>
<evidence type="ECO:0000256" key="2">
    <source>
        <dbReference type="ARBA" id="ARBA00022692"/>
    </source>
</evidence>
<organism evidence="8">
    <name type="scientific">Phaeodactylum tricornutum</name>
    <name type="common">Diatom</name>
    <dbReference type="NCBI Taxonomy" id="2850"/>
    <lineage>
        <taxon>Eukaryota</taxon>
        <taxon>Sar</taxon>
        <taxon>Stramenopiles</taxon>
        <taxon>Ochrophyta</taxon>
        <taxon>Bacillariophyta</taxon>
        <taxon>Bacillariophyceae</taxon>
        <taxon>Bacillariophycidae</taxon>
        <taxon>Naviculales</taxon>
        <taxon>Phaeodactylaceae</taxon>
        <taxon>Phaeodactylum</taxon>
    </lineage>
</organism>
<feature type="transmembrane region" description="Helical" evidence="6">
    <location>
        <begin position="347"/>
        <end position="367"/>
    </location>
</feature>
<reference evidence="8" key="1">
    <citation type="submission" date="2022-02" db="EMBL/GenBank/DDBJ databases">
        <authorList>
            <person name="Giguere J D."/>
        </authorList>
    </citation>
    <scope>NUCLEOTIDE SEQUENCE</scope>
    <source>
        <strain evidence="8">CCAP 1055/1</strain>
    </source>
</reference>
<dbReference type="EMBL" id="OU594953">
    <property type="protein sequence ID" value="CAG9279923.1"/>
    <property type="molecule type" value="Genomic_DNA"/>
</dbReference>
<keyword evidence="2 6" id="KW-0812">Transmembrane</keyword>
<evidence type="ECO:0000256" key="3">
    <source>
        <dbReference type="ARBA" id="ARBA00022989"/>
    </source>
</evidence>
<gene>
    <name evidence="8" type="ORF">PTTT1_LOCUS11635</name>
</gene>
<feature type="region of interest" description="Disordered" evidence="5">
    <location>
        <begin position="430"/>
        <end position="460"/>
    </location>
</feature>
<dbReference type="Proteomes" id="UP000836788">
    <property type="component" value="Chromosome 12"/>
</dbReference>
<dbReference type="GO" id="GO:0016020">
    <property type="term" value="C:membrane"/>
    <property type="evidence" value="ECO:0007669"/>
    <property type="project" value="UniProtKB-SubCell"/>
</dbReference>
<dbReference type="GO" id="GO:0015179">
    <property type="term" value="F:L-amino acid transmembrane transporter activity"/>
    <property type="evidence" value="ECO:0007669"/>
    <property type="project" value="TreeGrafter"/>
</dbReference>
<feature type="transmembrane region" description="Helical" evidence="6">
    <location>
        <begin position="232"/>
        <end position="251"/>
    </location>
</feature>
<evidence type="ECO:0000256" key="1">
    <source>
        <dbReference type="ARBA" id="ARBA00004141"/>
    </source>
</evidence>
<keyword evidence="3 6" id="KW-1133">Transmembrane helix</keyword>
<feature type="domain" description="Amino acid transporter transmembrane" evidence="7">
    <location>
        <begin position="56"/>
        <end position="119"/>
    </location>
</feature>
<sequence length="580" mass="63482">MATTPPEMIPLVASQLAPASYQTTGKPVTELPRTPDMRRKLSQLKDDDDDDDSQEHKTTVWQTFIHLTKGYIGCGVLSLPWAVSQLGVPLGCTMIVLMSCWSSYNCWTVVKLKRFIERKNVSVGNYVPQTSAIDDAASDTPSNVSNNTNITYPDVGEWAYGKQFNSYVTACVCIQQLAICTVFLSFIGENILAVLERMEVHMLSTHAGVLTLALPVVLSLSYLPNLKSLSPVMAAGSITLMVGFGVLGYVIVKFWDERPETTPTINVSQAPLAVCAILYSYEGICLILPVESAMKDPQHFKPVFVASMATVALILALVSSLSVMAFGEVTNGSITAFLVKEFSDNENISLWLMISNTAVSLSVLLTYPLQLFPALELISPWVQSKFPPKTDAADEDDLDAFEPLPPLPEHEVASIGSHEYDNFEFDVDEAEPAKNGDNKDEDDTSRAGMSSVTSMFPEMTTPGDSPMLRTALVISTYLVAVVVPNVQALISLAGALAGSSTALLIPPILELAFIKHLETDASQEEVARVDERRWRLLTSTRDKWLFEKVKSYILLALGFVFCVFGTYASLADIVRIYLGK</sequence>
<keyword evidence="4 6" id="KW-0472">Membrane</keyword>
<evidence type="ECO:0000313" key="8">
    <source>
        <dbReference type="EMBL" id="CAG9279923.1"/>
    </source>
</evidence>
<dbReference type="Pfam" id="PF01490">
    <property type="entry name" value="Aa_trans"/>
    <property type="match status" value="2"/>
</dbReference>
<evidence type="ECO:0000256" key="6">
    <source>
        <dbReference type="SAM" id="Phobius"/>
    </source>
</evidence>
<feature type="transmembrane region" description="Helical" evidence="6">
    <location>
        <begin position="302"/>
        <end position="327"/>
    </location>
</feature>
<dbReference type="PANTHER" id="PTHR22950">
    <property type="entry name" value="AMINO ACID TRANSPORTER"/>
    <property type="match status" value="1"/>
</dbReference>
<feature type="transmembrane region" description="Helical" evidence="6">
    <location>
        <begin position="552"/>
        <end position="578"/>
    </location>
</feature>
<comment type="subcellular location">
    <subcellularLocation>
        <location evidence="1">Membrane</location>
        <topology evidence="1">Multi-pass membrane protein</topology>
    </subcellularLocation>
</comment>
<protein>
    <recommendedName>
        <fullName evidence="7">Amino acid transporter transmembrane domain-containing protein</fullName>
    </recommendedName>
</protein>
<name>A0A8J9S1J5_PHATR</name>
<feature type="domain" description="Amino acid transporter transmembrane" evidence="7">
    <location>
        <begin position="141"/>
        <end position="516"/>
    </location>
</feature>
<accession>A0A8J9S1J5</accession>